<evidence type="ECO:0000313" key="1">
    <source>
        <dbReference type="EMBL" id="KAF6038751.1"/>
    </source>
</evidence>
<reference evidence="1" key="1">
    <citation type="submission" date="2020-06" db="EMBL/GenBank/DDBJ databases">
        <title>Draft genome of Bugula neritina, a colonial animal packing powerful symbionts and potential medicines.</title>
        <authorList>
            <person name="Rayko M."/>
        </authorList>
    </citation>
    <scope>NUCLEOTIDE SEQUENCE [LARGE SCALE GENOMIC DNA]</scope>
    <source>
        <strain evidence="1">Kwan_BN1</strain>
    </source>
</reference>
<organism evidence="1 2">
    <name type="scientific">Bugula neritina</name>
    <name type="common">Brown bryozoan</name>
    <name type="synonym">Sertularia neritina</name>
    <dbReference type="NCBI Taxonomy" id="10212"/>
    <lineage>
        <taxon>Eukaryota</taxon>
        <taxon>Metazoa</taxon>
        <taxon>Spiralia</taxon>
        <taxon>Lophotrochozoa</taxon>
        <taxon>Bryozoa</taxon>
        <taxon>Gymnolaemata</taxon>
        <taxon>Cheilostomatida</taxon>
        <taxon>Flustrina</taxon>
        <taxon>Buguloidea</taxon>
        <taxon>Bugulidae</taxon>
        <taxon>Bugula</taxon>
    </lineage>
</organism>
<proteinExistence type="predicted"/>
<name>A0A7J7KKZ7_BUGNE</name>
<protein>
    <submittedName>
        <fullName evidence="1">Uncharacterized protein</fullName>
    </submittedName>
</protein>
<comment type="caution">
    <text evidence="1">The sequence shown here is derived from an EMBL/GenBank/DDBJ whole genome shotgun (WGS) entry which is preliminary data.</text>
</comment>
<sequence>MMFSTQSAKPHTPTLVLNGINIALSDKAVNILLLIIKLCWILKATQDALLRLTTTVTSFNDMKASNYASYADKESQLTYVSFVEEVKHIVKPEDYTYQDLLPFIDGMQGFVGISFGKETPWGRCKATY</sequence>
<gene>
    <name evidence="1" type="ORF">EB796_002937</name>
</gene>
<dbReference type="Proteomes" id="UP000593567">
    <property type="component" value="Unassembled WGS sequence"/>
</dbReference>
<accession>A0A7J7KKZ7</accession>
<keyword evidence="2" id="KW-1185">Reference proteome</keyword>
<dbReference type="AlphaFoldDB" id="A0A7J7KKZ7"/>
<dbReference type="EMBL" id="VXIV02000362">
    <property type="protein sequence ID" value="KAF6038751.1"/>
    <property type="molecule type" value="Genomic_DNA"/>
</dbReference>
<evidence type="ECO:0000313" key="2">
    <source>
        <dbReference type="Proteomes" id="UP000593567"/>
    </source>
</evidence>